<dbReference type="InterPro" id="IPR044855">
    <property type="entry name" value="CoA-Trfase_III_dom3_sf"/>
</dbReference>
<protein>
    <submittedName>
        <fullName evidence="1">CoA transferase</fullName>
    </submittedName>
</protein>
<dbReference type="GO" id="GO:0016740">
    <property type="term" value="F:transferase activity"/>
    <property type="evidence" value="ECO:0007669"/>
    <property type="project" value="UniProtKB-KW"/>
</dbReference>
<organism evidence="1 2">
    <name type="scientific">Cryptosporangium minutisporangium</name>
    <dbReference type="NCBI Taxonomy" id="113569"/>
    <lineage>
        <taxon>Bacteria</taxon>
        <taxon>Bacillati</taxon>
        <taxon>Actinomycetota</taxon>
        <taxon>Actinomycetes</taxon>
        <taxon>Cryptosporangiales</taxon>
        <taxon>Cryptosporangiaceae</taxon>
        <taxon>Cryptosporangium</taxon>
    </lineage>
</organism>
<dbReference type="PANTHER" id="PTHR48228">
    <property type="entry name" value="SUCCINYL-COA--D-CITRAMALATE COA-TRANSFERASE"/>
    <property type="match status" value="1"/>
</dbReference>
<dbReference type="Pfam" id="PF02515">
    <property type="entry name" value="CoA_transf_3"/>
    <property type="match status" value="1"/>
</dbReference>
<dbReference type="Proteomes" id="UP001501676">
    <property type="component" value="Unassembled WGS sequence"/>
</dbReference>
<dbReference type="EMBL" id="BAAAYN010000038">
    <property type="protein sequence ID" value="GAA3392703.1"/>
    <property type="molecule type" value="Genomic_DNA"/>
</dbReference>
<dbReference type="SUPFAM" id="SSF89796">
    <property type="entry name" value="CoA-transferase family III (CaiB/BaiF)"/>
    <property type="match status" value="1"/>
</dbReference>
<reference evidence="2" key="1">
    <citation type="journal article" date="2019" name="Int. J. Syst. Evol. Microbiol.">
        <title>The Global Catalogue of Microorganisms (GCM) 10K type strain sequencing project: providing services to taxonomists for standard genome sequencing and annotation.</title>
        <authorList>
            <consortium name="The Broad Institute Genomics Platform"/>
            <consortium name="The Broad Institute Genome Sequencing Center for Infectious Disease"/>
            <person name="Wu L."/>
            <person name="Ma J."/>
        </authorList>
    </citation>
    <scope>NUCLEOTIDE SEQUENCE [LARGE SCALE GENOMIC DNA]</scope>
    <source>
        <strain evidence="2">JCM 9458</strain>
    </source>
</reference>
<dbReference type="InterPro" id="IPR050509">
    <property type="entry name" value="CoA-transferase_III"/>
</dbReference>
<keyword evidence="2" id="KW-1185">Reference proteome</keyword>
<sequence>MVARMTRVLEGVRVLEVAAWTFVPAAGAVLADWGADVVKIEQPGAGDPQRGLVTSALMGGDAANVNYLIEQPNRNKRSLTVDLKSPGGKELLLKLAARSDVFLTNWLEPARRKVGIDVDDIRAVNPSIVYVRGSSHGPAGPESHKGSFDSAAVWSRSGVASVITQPGEYPVVQPAAYNDLAGGQTIAGGIAAALLHRERTGQGLVVDVSLLGLGMWLMSAEIISARAYGITEPVPRNARGKTPNPLVANYKTRDGRYLQLMMLQSDRYWPEFCRTVQRPEWVEEYPDATARYLRRRELIGLLDEVFAGRDLAEWRTILGTMEGAWAAVQTPYEVAEDPQALANAYAQTVHKGDLEFPLITNPVQFDGAAPELTPAPEVGQHTEEILLELGYSWEDITALQDTGAV</sequence>
<dbReference type="InterPro" id="IPR023606">
    <property type="entry name" value="CoA-Trfase_III_dom_1_sf"/>
</dbReference>
<evidence type="ECO:0000313" key="2">
    <source>
        <dbReference type="Proteomes" id="UP001501676"/>
    </source>
</evidence>
<dbReference type="InterPro" id="IPR003673">
    <property type="entry name" value="CoA-Trfase_fam_III"/>
</dbReference>
<name>A0ABP6T434_9ACTN</name>
<evidence type="ECO:0000313" key="1">
    <source>
        <dbReference type="EMBL" id="GAA3392703.1"/>
    </source>
</evidence>
<proteinExistence type="predicted"/>
<comment type="caution">
    <text evidence="1">The sequence shown here is derived from an EMBL/GenBank/DDBJ whole genome shotgun (WGS) entry which is preliminary data.</text>
</comment>
<dbReference type="Gene3D" id="3.40.50.10540">
    <property type="entry name" value="Crotonobetainyl-coa:carnitine coa-transferase, domain 1"/>
    <property type="match status" value="1"/>
</dbReference>
<gene>
    <name evidence="1" type="ORF">GCM10020369_55440</name>
</gene>
<dbReference type="Gene3D" id="3.30.1540.10">
    <property type="entry name" value="formyl-coa transferase, domain 3"/>
    <property type="match status" value="1"/>
</dbReference>
<keyword evidence="1" id="KW-0808">Transferase</keyword>
<accession>A0ABP6T434</accession>
<dbReference type="PANTHER" id="PTHR48228:SF2">
    <property type="entry name" value="E-CINNAMOYL-COA:R-PHENYLLACTATE COA TRANSFERASE LARGE SUBUNIT"/>
    <property type="match status" value="1"/>
</dbReference>